<sequence>MFFLEKDRLIEVFERLKGDYTVIAPKIEKGAILYQRVSAFEDLPFGYRDHQKPGYYRIEKMDTEEFFTYTHPVNSLKNFLHPPELTLIRVEKGDKRVRFSYDVPRERYAFFDVRACDLKALKILDGVFIEKNNFPDPYYRSLRENIFVVAVNCTYATDVCFCATLSSGPEVKEGFDICLTEIREGFVVEVGSNKGMELLKDMHLKEANKEQIKEKERRVANLKVREEKLPEDLRDRLYEAMEHPFWDQVAKRCLACTNCTQVCPTCFCFDVLEINDMDLKESVRMRVWDSCFNSSFATLHKFNLRESIMSRYRQWLMHKFAYWVDQFDTLGCVGCGRCITWCPVGIDVLESVKELLKEIGS</sequence>
<keyword evidence="1" id="KW-0479">Metal-binding</keyword>
<dbReference type="SUPFAM" id="SSF46548">
    <property type="entry name" value="alpha-helical ferredoxin"/>
    <property type="match status" value="1"/>
</dbReference>
<keyword evidence="6" id="KW-1185">Reference proteome</keyword>
<evidence type="ECO:0000259" key="4">
    <source>
        <dbReference type="PROSITE" id="PS51379"/>
    </source>
</evidence>
<dbReference type="KEGG" id="hte:Hydth_0591"/>
<accession>D3DGV2</accession>
<dbReference type="InterPro" id="IPR017900">
    <property type="entry name" value="4Fe4S_Fe_S_CS"/>
</dbReference>
<dbReference type="PANTHER" id="PTHR40447">
    <property type="entry name" value="ANAEROBIC SULFITE REDUCTASE SUBUNIT A"/>
    <property type="match status" value="1"/>
</dbReference>
<dbReference type="Proteomes" id="UP000002574">
    <property type="component" value="Chromosome"/>
</dbReference>
<dbReference type="OrthoDB" id="9796486at2"/>
<evidence type="ECO:0000256" key="3">
    <source>
        <dbReference type="ARBA" id="ARBA00023014"/>
    </source>
</evidence>
<reference evidence="5 6" key="1">
    <citation type="journal article" date="2010" name="J. Bacteriol.">
        <title>Complete genome sequence of the thermophilic, obligately chemolithoautotrophic hydrogen-oxidizing bacterium Hydrogenobacter thermophilus TK-6.</title>
        <authorList>
            <person name="Arai H."/>
            <person name="Kanbe H."/>
            <person name="Ishii M."/>
            <person name="Igarashi Y."/>
        </authorList>
    </citation>
    <scope>NUCLEOTIDE SEQUENCE [LARGE SCALE GENOMIC DNA]</scope>
    <source>
        <strain evidence="6">DSM 6534 / IAM 12695 / TK-6 [Tokyo]</strain>
    </source>
</reference>
<dbReference type="GO" id="GO:0051536">
    <property type="term" value="F:iron-sulfur cluster binding"/>
    <property type="evidence" value="ECO:0007669"/>
    <property type="project" value="UniProtKB-KW"/>
</dbReference>
<keyword evidence="2" id="KW-0408">Iron</keyword>
<dbReference type="Pfam" id="PF17179">
    <property type="entry name" value="Fer4_22"/>
    <property type="match status" value="1"/>
</dbReference>
<dbReference type="PROSITE" id="PS00198">
    <property type="entry name" value="4FE4S_FER_1"/>
    <property type="match status" value="1"/>
</dbReference>
<dbReference type="eggNOG" id="COG0479">
    <property type="taxonomic scope" value="Bacteria"/>
</dbReference>
<evidence type="ECO:0000313" key="6">
    <source>
        <dbReference type="Proteomes" id="UP000002574"/>
    </source>
</evidence>
<name>D3DGV2_HYDTT</name>
<dbReference type="PROSITE" id="PS51379">
    <property type="entry name" value="4FE4S_FER_2"/>
    <property type="match status" value="2"/>
</dbReference>
<dbReference type="InterPro" id="IPR017896">
    <property type="entry name" value="4Fe4S_Fe-S-bd"/>
</dbReference>
<organism evidence="5 6">
    <name type="scientific">Hydrogenobacter thermophilus (strain DSM 6534 / IAM 12695 / TK-6)</name>
    <dbReference type="NCBI Taxonomy" id="608538"/>
    <lineage>
        <taxon>Bacteria</taxon>
        <taxon>Pseudomonadati</taxon>
        <taxon>Aquificota</taxon>
        <taxon>Aquificia</taxon>
        <taxon>Aquificales</taxon>
        <taxon>Aquificaceae</taxon>
        <taxon>Hydrogenobacter</taxon>
    </lineage>
</organism>
<dbReference type="AlphaFoldDB" id="D3DGV2"/>
<protein>
    <submittedName>
        <fullName evidence="5">4Fe-4S ferredoxin, iron-sulfur binding protein</fullName>
    </submittedName>
</protein>
<evidence type="ECO:0000313" key="5">
    <source>
        <dbReference type="EMBL" id="BAI69054.1"/>
    </source>
</evidence>
<dbReference type="InterPro" id="IPR009051">
    <property type="entry name" value="Helical_ferredxn"/>
</dbReference>
<evidence type="ECO:0000256" key="2">
    <source>
        <dbReference type="ARBA" id="ARBA00023004"/>
    </source>
</evidence>
<dbReference type="Gene3D" id="1.10.1060.10">
    <property type="entry name" value="Alpha-helical ferredoxin"/>
    <property type="match status" value="1"/>
</dbReference>
<feature type="domain" description="4Fe-4S ferredoxin-type" evidence="4">
    <location>
        <begin position="242"/>
        <end position="274"/>
    </location>
</feature>
<keyword evidence="3" id="KW-0411">Iron-sulfur</keyword>
<dbReference type="KEGG" id="hth:HTH_0592"/>
<proteinExistence type="predicted"/>
<dbReference type="PATRIC" id="fig|608538.5.peg.594"/>
<dbReference type="RefSeq" id="WP_012963236.1">
    <property type="nucleotide sequence ID" value="NC_013799.1"/>
</dbReference>
<feature type="domain" description="4Fe-4S ferredoxin-type" evidence="4">
    <location>
        <begin position="320"/>
        <end position="354"/>
    </location>
</feature>
<dbReference type="PANTHER" id="PTHR40447:SF1">
    <property type="entry name" value="ANAEROBIC SULFITE REDUCTASE SUBUNIT A"/>
    <property type="match status" value="1"/>
</dbReference>
<dbReference type="STRING" id="608538.HTH_0592"/>
<evidence type="ECO:0000256" key="1">
    <source>
        <dbReference type="ARBA" id="ARBA00022723"/>
    </source>
</evidence>
<dbReference type="GO" id="GO:0046872">
    <property type="term" value="F:metal ion binding"/>
    <property type="evidence" value="ECO:0007669"/>
    <property type="project" value="UniProtKB-KW"/>
</dbReference>
<gene>
    <name evidence="5" type="ordered locus">HTH_0592</name>
</gene>
<dbReference type="EMBL" id="AP011112">
    <property type="protein sequence ID" value="BAI69054.1"/>
    <property type="molecule type" value="Genomic_DNA"/>
</dbReference>